<dbReference type="GO" id="GO:0005886">
    <property type="term" value="C:plasma membrane"/>
    <property type="evidence" value="ECO:0007669"/>
    <property type="project" value="TreeGrafter"/>
</dbReference>
<dbReference type="GO" id="GO:0017071">
    <property type="term" value="C:intracellular cyclic nucleotide activated cation channel complex"/>
    <property type="evidence" value="ECO:0007669"/>
    <property type="project" value="TreeGrafter"/>
</dbReference>
<accession>A0A7L4CS78</accession>
<dbReference type="InterPro" id="IPR014710">
    <property type="entry name" value="RmlC-like_jellyroll"/>
</dbReference>
<evidence type="ECO:0000256" key="3">
    <source>
        <dbReference type="ARBA" id="ARBA00022692"/>
    </source>
</evidence>
<dbReference type="Pfam" id="PF16526">
    <property type="entry name" value="CLZ"/>
    <property type="match status" value="1"/>
</dbReference>
<dbReference type="AlphaFoldDB" id="A0A7L4CS78"/>
<dbReference type="PANTHER" id="PTHR45638:SF2">
    <property type="entry name" value="CYCLIC NUCLEOTIDE-GATED CATION CHANNEL ALPHA-4"/>
    <property type="match status" value="1"/>
</dbReference>
<organism evidence="12 13">
    <name type="scientific">Nyctiprogne leucopyga</name>
    <dbReference type="NCBI Taxonomy" id="382315"/>
    <lineage>
        <taxon>Eukaryota</taxon>
        <taxon>Metazoa</taxon>
        <taxon>Chordata</taxon>
        <taxon>Craniata</taxon>
        <taxon>Vertebrata</taxon>
        <taxon>Euteleostomi</taxon>
        <taxon>Archelosauria</taxon>
        <taxon>Archosauria</taxon>
        <taxon>Dinosauria</taxon>
        <taxon>Saurischia</taxon>
        <taxon>Theropoda</taxon>
        <taxon>Coelurosauria</taxon>
        <taxon>Aves</taxon>
        <taxon>Neognathae</taxon>
        <taxon>Neoaves</taxon>
        <taxon>Strisores</taxon>
        <taxon>Caprimulgiformes</taxon>
        <taxon>Caprimulgidae</taxon>
        <taxon>Chordeilinae</taxon>
        <taxon>Nyctiprogne</taxon>
    </lineage>
</organism>
<dbReference type="InterPro" id="IPR005821">
    <property type="entry name" value="Ion_trans_dom"/>
</dbReference>
<keyword evidence="7" id="KW-1071">Ligand-gated ion channel</keyword>
<feature type="transmembrane region" description="Helical" evidence="10">
    <location>
        <begin position="81"/>
        <end position="104"/>
    </location>
</feature>
<dbReference type="SMART" id="SM00100">
    <property type="entry name" value="cNMP"/>
    <property type="match status" value="1"/>
</dbReference>
<evidence type="ECO:0000313" key="12">
    <source>
        <dbReference type="EMBL" id="NXW52558.1"/>
    </source>
</evidence>
<reference evidence="12 13" key="1">
    <citation type="submission" date="2019-09" db="EMBL/GenBank/DDBJ databases">
        <title>Bird 10,000 Genomes (B10K) Project - Family phase.</title>
        <authorList>
            <person name="Zhang G."/>
        </authorList>
    </citation>
    <scope>NUCLEOTIDE SEQUENCE [LARGE SCALE GENOMIC DNA]</scope>
    <source>
        <strain evidence="12">B10K-DU-005-01</strain>
    </source>
</reference>
<dbReference type="Proteomes" id="UP000551823">
    <property type="component" value="Unassembled WGS sequence"/>
</dbReference>
<dbReference type="GO" id="GO:0044877">
    <property type="term" value="F:protein-containing complex binding"/>
    <property type="evidence" value="ECO:0007669"/>
    <property type="project" value="TreeGrafter"/>
</dbReference>
<dbReference type="EMBL" id="VZZU01011150">
    <property type="protein sequence ID" value="NXW52558.1"/>
    <property type="molecule type" value="Genomic_DNA"/>
</dbReference>
<evidence type="ECO:0000256" key="5">
    <source>
        <dbReference type="ARBA" id="ARBA00023065"/>
    </source>
</evidence>
<dbReference type="GO" id="GO:0005223">
    <property type="term" value="F:intracellularly cGMP-activated cation channel activity"/>
    <property type="evidence" value="ECO:0007669"/>
    <property type="project" value="TreeGrafter"/>
</dbReference>
<keyword evidence="3 10" id="KW-0812">Transmembrane</keyword>
<evidence type="ECO:0000256" key="8">
    <source>
        <dbReference type="ARBA" id="ARBA00023303"/>
    </source>
</evidence>
<dbReference type="CDD" id="cd00038">
    <property type="entry name" value="CAP_ED"/>
    <property type="match status" value="1"/>
</dbReference>
<dbReference type="PROSITE" id="PS00888">
    <property type="entry name" value="CNMP_BINDING_1"/>
    <property type="match status" value="1"/>
</dbReference>
<proteinExistence type="predicted"/>
<keyword evidence="5" id="KW-0406">Ion transport</keyword>
<evidence type="ECO:0000313" key="13">
    <source>
        <dbReference type="Proteomes" id="UP000551823"/>
    </source>
</evidence>
<evidence type="ECO:0000259" key="11">
    <source>
        <dbReference type="PROSITE" id="PS50042"/>
    </source>
</evidence>
<dbReference type="PROSITE" id="PS00889">
    <property type="entry name" value="CNMP_BINDING_2"/>
    <property type="match status" value="1"/>
</dbReference>
<dbReference type="GO" id="GO:0005222">
    <property type="term" value="F:intracellularly cAMP-activated cation channel activity"/>
    <property type="evidence" value="ECO:0007669"/>
    <property type="project" value="TreeGrafter"/>
</dbReference>
<dbReference type="InterPro" id="IPR000595">
    <property type="entry name" value="cNMP-bd_dom"/>
</dbReference>
<keyword evidence="6 10" id="KW-0472">Membrane</keyword>
<sequence>FLEDGMLVRDRGRIRRRYLRSRCFPWDVAAVLPTDLLALGPGPGVPVARANRCLRAPRLFEALDRRETRTGHPNAFRVAKLMLYVFVAIHWFGCLYFALSARLGLGTDPWVCPNATRPGFARPLRQYLHSFYFSTLILAMVGDTPEPQRPEELLFVTAGFLLAVLGFATITGSISSVISNINAADAAFYPDPEPVRRYLRARGAGGRLARRVARWHQHLRSQRKLPAEWEVLGHLPRGLRAEVVADVHLPALRRVSLFQSWEPGVLRQLVLRLRPQVFGPGEFVCRRGDVGREMYFVRQGRLAVVGEDGVTQLAVLGEGVYFGEISLINIKGNTSGNRRTANILSIGYSDLFCLAKEELAEVLAEFPSARATMEAKGRELLLRMGKLDLQAEAAAAEAEEGAERRVRVLETTLEGLQTRGARLLAQLEASAFKLALRLQRLESRWQRRQQGGGPG</sequence>
<name>A0A7L4CS78_9AVES</name>
<feature type="transmembrane region" description="Helical" evidence="10">
    <location>
        <begin position="153"/>
        <end position="174"/>
    </location>
</feature>
<dbReference type="Gene3D" id="2.60.120.10">
    <property type="entry name" value="Jelly Rolls"/>
    <property type="match status" value="1"/>
</dbReference>
<evidence type="ECO:0000256" key="1">
    <source>
        <dbReference type="ARBA" id="ARBA00004141"/>
    </source>
</evidence>
<evidence type="ECO:0000256" key="10">
    <source>
        <dbReference type="SAM" id="Phobius"/>
    </source>
</evidence>
<dbReference type="PROSITE" id="PS50042">
    <property type="entry name" value="CNMP_BINDING_3"/>
    <property type="match status" value="1"/>
</dbReference>
<dbReference type="InterPro" id="IPR032406">
    <property type="entry name" value="CLZ_dom"/>
</dbReference>
<dbReference type="SUPFAM" id="SSF51206">
    <property type="entry name" value="cAMP-binding domain-like"/>
    <property type="match status" value="1"/>
</dbReference>
<evidence type="ECO:0000256" key="7">
    <source>
        <dbReference type="ARBA" id="ARBA00023286"/>
    </source>
</evidence>
<feature type="non-terminal residue" evidence="12">
    <location>
        <position position="1"/>
    </location>
</feature>
<evidence type="ECO:0000256" key="2">
    <source>
        <dbReference type="ARBA" id="ARBA00022448"/>
    </source>
</evidence>
<keyword evidence="4 10" id="KW-1133">Transmembrane helix</keyword>
<dbReference type="InterPro" id="IPR018488">
    <property type="entry name" value="cNMP-bd_CS"/>
</dbReference>
<evidence type="ECO:0000256" key="4">
    <source>
        <dbReference type="ARBA" id="ARBA00022989"/>
    </source>
</evidence>
<keyword evidence="9" id="KW-0175">Coiled coil</keyword>
<feature type="transmembrane region" description="Helical" evidence="10">
    <location>
        <begin position="124"/>
        <end position="141"/>
    </location>
</feature>
<evidence type="ECO:0000256" key="6">
    <source>
        <dbReference type="ARBA" id="ARBA00023136"/>
    </source>
</evidence>
<feature type="domain" description="Cyclic nucleotide-binding" evidence="11">
    <location>
        <begin position="257"/>
        <end position="363"/>
    </location>
</feature>
<protein>
    <submittedName>
        <fullName evidence="12">CNGA4 protein</fullName>
    </submittedName>
</protein>
<dbReference type="SUPFAM" id="SSF81324">
    <property type="entry name" value="Voltage-gated potassium channels"/>
    <property type="match status" value="1"/>
</dbReference>
<feature type="coiled-coil region" evidence="9">
    <location>
        <begin position="399"/>
        <end position="444"/>
    </location>
</feature>
<dbReference type="Pfam" id="PF00027">
    <property type="entry name" value="cNMP_binding"/>
    <property type="match status" value="1"/>
</dbReference>
<dbReference type="InterPro" id="IPR050866">
    <property type="entry name" value="CNG_cation_channel"/>
</dbReference>
<dbReference type="Gene3D" id="1.20.5.300">
    <property type="match status" value="1"/>
</dbReference>
<keyword evidence="2" id="KW-0813">Transport</keyword>
<comment type="subcellular location">
    <subcellularLocation>
        <location evidence="1">Membrane</location>
        <topology evidence="1">Multi-pass membrane protein</topology>
    </subcellularLocation>
</comment>
<feature type="non-terminal residue" evidence="12">
    <location>
        <position position="455"/>
    </location>
</feature>
<dbReference type="PANTHER" id="PTHR45638">
    <property type="entry name" value="CYCLIC NUCLEOTIDE-GATED CATION CHANNEL SUBUNIT A"/>
    <property type="match status" value="1"/>
</dbReference>
<keyword evidence="8" id="KW-0407">Ion channel</keyword>
<comment type="caution">
    <text evidence="12">The sequence shown here is derived from an EMBL/GenBank/DDBJ whole genome shotgun (WGS) entry which is preliminary data.</text>
</comment>
<gene>
    <name evidence="12" type="primary">Cnga4</name>
    <name evidence="12" type="ORF">NYCLEU_R02467</name>
</gene>
<dbReference type="Pfam" id="PF00520">
    <property type="entry name" value="Ion_trans"/>
    <property type="match status" value="1"/>
</dbReference>
<dbReference type="InterPro" id="IPR018490">
    <property type="entry name" value="cNMP-bd_dom_sf"/>
</dbReference>
<dbReference type="Gene3D" id="1.10.287.70">
    <property type="match status" value="1"/>
</dbReference>
<keyword evidence="13" id="KW-1185">Reference proteome</keyword>
<dbReference type="Gene3D" id="1.10.287.630">
    <property type="entry name" value="Helix hairpin bin"/>
    <property type="match status" value="1"/>
</dbReference>
<dbReference type="GO" id="GO:0030553">
    <property type="term" value="F:cGMP binding"/>
    <property type="evidence" value="ECO:0007669"/>
    <property type="project" value="TreeGrafter"/>
</dbReference>
<dbReference type="FunFam" id="2.60.120.10:FF:000002">
    <property type="entry name" value="Cyclic nucleotide gated channel alpha 1a"/>
    <property type="match status" value="1"/>
</dbReference>
<evidence type="ECO:0000256" key="9">
    <source>
        <dbReference type="SAM" id="Coils"/>
    </source>
</evidence>